<evidence type="ECO:0000256" key="2">
    <source>
        <dbReference type="ARBA" id="ARBA00004115"/>
    </source>
</evidence>
<evidence type="ECO:0000256" key="1">
    <source>
        <dbReference type="ARBA" id="ARBA00002838"/>
    </source>
</evidence>
<dbReference type="Pfam" id="PF05404">
    <property type="entry name" value="TRAP-delta"/>
    <property type="match status" value="1"/>
</dbReference>
<evidence type="ECO:0000256" key="5">
    <source>
        <dbReference type="ARBA" id="ARBA00014387"/>
    </source>
</evidence>
<evidence type="ECO:0000256" key="8">
    <source>
        <dbReference type="ARBA" id="ARBA00022729"/>
    </source>
</evidence>
<evidence type="ECO:0000313" key="17">
    <source>
        <dbReference type="Proteomes" id="UP000243686"/>
    </source>
</evidence>
<dbReference type="Proteomes" id="UP000243686">
    <property type="component" value="Unassembled WGS sequence"/>
</dbReference>
<keyword evidence="10" id="KW-0832">Ubl conjugation</keyword>
<dbReference type="PANTHER" id="PTHR12731">
    <property type="entry name" value="TRANSLOCON-ASSOCIATED PROTEIN, DELTA SUBUNIT"/>
    <property type="match status" value="1"/>
</dbReference>
<evidence type="ECO:0000256" key="9">
    <source>
        <dbReference type="ARBA" id="ARBA00022824"/>
    </source>
</evidence>
<evidence type="ECO:0000313" key="16">
    <source>
        <dbReference type="EMBL" id="OON21985.1"/>
    </source>
</evidence>
<evidence type="ECO:0000256" key="12">
    <source>
        <dbReference type="ARBA" id="ARBA00023136"/>
    </source>
</evidence>
<evidence type="ECO:0000256" key="11">
    <source>
        <dbReference type="ARBA" id="ARBA00022989"/>
    </source>
</evidence>
<dbReference type="InterPro" id="IPR008855">
    <property type="entry name" value="TRAP-delta"/>
</dbReference>
<comment type="subunit">
    <text evidence="4">Heterotetramer of TRAP-alpha, TRAP-beta, TRAP-delta and TRAP-gamma.</text>
</comment>
<dbReference type="EMBL" id="KV891925">
    <property type="protein sequence ID" value="OON21985.1"/>
    <property type="molecule type" value="Genomic_DNA"/>
</dbReference>
<keyword evidence="9" id="KW-0256">Endoplasmic reticulum</keyword>
<dbReference type="GO" id="GO:0005789">
    <property type="term" value="C:endoplasmic reticulum membrane"/>
    <property type="evidence" value="ECO:0007669"/>
    <property type="project" value="UniProtKB-SubCell"/>
</dbReference>
<comment type="similarity">
    <text evidence="3">Belongs to the TRAP-delta family.</text>
</comment>
<evidence type="ECO:0000256" key="10">
    <source>
        <dbReference type="ARBA" id="ARBA00022843"/>
    </source>
</evidence>
<feature type="chain" id="PRO_5013204567" description="Translocon-associated protein subunit delta" evidence="15">
    <location>
        <begin position="22"/>
        <end position="167"/>
    </location>
</feature>
<evidence type="ECO:0000256" key="6">
    <source>
        <dbReference type="ARBA" id="ARBA00022499"/>
    </source>
</evidence>
<evidence type="ECO:0000256" key="4">
    <source>
        <dbReference type="ARBA" id="ARBA00011819"/>
    </source>
</evidence>
<keyword evidence="13" id="KW-1015">Disulfide bond</keyword>
<sequence>MYGLPAMRFFVFLGFLTMGKTCSDMDLRTTSFTSKEAVLATRTVVIVEGEAKCRNKESLDLFIELNGQLSPVARNPETDSFQGTFVFEHKDLPKGDHTVRFYDELGAAAFRRASKTGGDENAVTPLFTVTVKHKGISTTPWIYSETIVLLAASSLTLGAFLTKNKAF</sequence>
<name>A0A1S8X5I4_OPIVI</name>
<dbReference type="AlphaFoldDB" id="A0A1S8X5I4"/>
<proteinExistence type="inferred from homology"/>
<comment type="subcellular location">
    <subcellularLocation>
        <location evidence="2">Endoplasmic reticulum membrane</location>
        <topology evidence="2">Single-pass type I membrane protein</topology>
    </subcellularLocation>
</comment>
<comment type="function">
    <text evidence="1">TRAP proteins are part of a complex whose function is to bind calcium to the ER membrane and thereby regulate the retention of ER resident proteins.</text>
</comment>
<keyword evidence="12" id="KW-0472">Membrane</keyword>
<evidence type="ECO:0000256" key="3">
    <source>
        <dbReference type="ARBA" id="ARBA00009294"/>
    </source>
</evidence>
<keyword evidence="11" id="KW-1133">Transmembrane helix</keyword>
<keyword evidence="7" id="KW-0812">Transmembrane</keyword>
<evidence type="ECO:0000256" key="13">
    <source>
        <dbReference type="ARBA" id="ARBA00023157"/>
    </source>
</evidence>
<organism evidence="16 17">
    <name type="scientific">Opisthorchis viverrini</name>
    <name type="common">Southeast Asian liver fluke</name>
    <dbReference type="NCBI Taxonomy" id="6198"/>
    <lineage>
        <taxon>Eukaryota</taxon>
        <taxon>Metazoa</taxon>
        <taxon>Spiralia</taxon>
        <taxon>Lophotrochozoa</taxon>
        <taxon>Platyhelminthes</taxon>
        <taxon>Trematoda</taxon>
        <taxon>Digenea</taxon>
        <taxon>Opisthorchiida</taxon>
        <taxon>Opisthorchiata</taxon>
        <taxon>Opisthorchiidae</taxon>
        <taxon>Opisthorchis</taxon>
    </lineage>
</organism>
<feature type="signal peptide" evidence="15">
    <location>
        <begin position="1"/>
        <end position="21"/>
    </location>
</feature>
<keyword evidence="8 15" id="KW-0732">Signal</keyword>
<evidence type="ECO:0000256" key="15">
    <source>
        <dbReference type="SAM" id="SignalP"/>
    </source>
</evidence>
<evidence type="ECO:0000256" key="14">
    <source>
        <dbReference type="ARBA" id="ARBA00031791"/>
    </source>
</evidence>
<accession>A0A1S8X5I4</accession>
<keyword evidence="6" id="KW-1017">Isopeptide bond</keyword>
<protein>
    <recommendedName>
        <fullName evidence="5">Translocon-associated protein subunit delta</fullName>
    </recommendedName>
    <alternativeName>
        <fullName evidence="14">Signal sequence receptor subunit delta</fullName>
    </alternativeName>
</protein>
<keyword evidence="17" id="KW-1185">Reference proteome</keyword>
<gene>
    <name evidence="16" type="ORF">X801_02113</name>
</gene>
<evidence type="ECO:0000256" key="7">
    <source>
        <dbReference type="ARBA" id="ARBA00022692"/>
    </source>
</evidence>
<reference evidence="16 17" key="1">
    <citation type="submission" date="2015-03" db="EMBL/GenBank/DDBJ databases">
        <title>Draft genome of the nematode, Opisthorchis viverrini.</title>
        <authorList>
            <person name="Mitreva M."/>
        </authorList>
    </citation>
    <scope>NUCLEOTIDE SEQUENCE [LARGE SCALE GENOMIC DNA]</scope>
    <source>
        <strain evidence="16">Khon Kaen</strain>
    </source>
</reference>
<dbReference type="PANTHER" id="PTHR12731:SF1">
    <property type="entry name" value="TRANSLOCON-ASSOCIATED PROTEIN SUBUNIT DELTA"/>
    <property type="match status" value="1"/>
</dbReference>